<keyword evidence="7" id="KW-0479">Metal-binding</keyword>
<dbReference type="GO" id="GO:0005509">
    <property type="term" value="F:calcium ion binding"/>
    <property type="evidence" value="ECO:0007669"/>
    <property type="project" value="InterPro"/>
</dbReference>
<organism evidence="11 12">
    <name type="scientific">Tolypocladium paradoxum</name>
    <dbReference type="NCBI Taxonomy" id="94208"/>
    <lineage>
        <taxon>Eukaryota</taxon>
        <taxon>Fungi</taxon>
        <taxon>Dikarya</taxon>
        <taxon>Ascomycota</taxon>
        <taxon>Pezizomycotina</taxon>
        <taxon>Sordariomycetes</taxon>
        <taxon>Hypocreomycetidae</taxon>
        <taxon>Hypocreales</taxon>
        <taxon>Ophiocordycipitaceae</taxon>
        <taxon>Tolypocladium</taxon>
    </lineage>
</organism>
<feature type="signal peptide" evidence="10">
    <location>
        <begin position="1"/>
        <end position="26"/>
    </location>
</feature>
<dbReference type="InterPro" id="IPR001382">
    <property type="entry name" value="Glyco_hydro_47"/>
</dbReference>
<keyword evidence="9" id="KW-0326">Glycosidase</keyword>
<comment type="cofactor">
    <cofactor evidence="1 7">
        <name>Ca(2+)</name>
        <dbReference type="ChEBI" id="CHEBI:29108"/>
    </cofactor>
</comment>
<feature type="active site" description="Proton donor" evidence="6">
    <location>
        <position position="433"/>
    </location>
</feature>
<feature type="active site" evidence="6">
    <location>
        <position position="499"/>
    </location>
</feature>
<evidence type="ECO:0000313" key="11">
    <source>
        <dbReference type="EMBL" id="POR31360.1"/>
    </source>
</evidence>
<accession>A0A2S4KMF1</accession>
<keyword evidence="4 9" id="KW-0378">Hydrolase</keyword>
<dbReference type="SUPFAM" id="SSF48225">
    <property type="entry name" value="Seven-hairpin glycosidases"/>
    <property type="match status" value="1"/>
</dbReference>
<evidence type="ECO:0000256" key="4">
    <source>
        <dbReference type="ARBA" id="ARBA00022801"/>
    </source>
</evidence>
<dbReference type="PANTHER" id="PTHR11742:SF89">
    <property type="entry name" value="ALPHA-1,2-MANNOSIDASE"/>
    <property type="match status" value="1"/>
</dbReference>
<dbReference type="Proteomes" id="UP000237481">
    <property type="component" value="Unassembled WGS sequence"/>
</dbReference>
<dbReference type="EC" id="3.2.1.-" evidence="9"/>
<feature type="active site" evidence="6">
    <location>
        <position position="317"/>
    </location>
</feature>
<feature type="chain" id="PRO_5015534025" description="alpha-1,2-Mannosidase" evidence="10">
    <location>
        <begin position="27"/>
        <end position="600"/>
    </location>
</feature>
<dbReference type="InterPro" id="IPR036026">
    <property type="entry name" value="Seven-hairpin_glycosidases"/>
</dbReference>
<dbReference type="Gene3D" id="1.50.10.10">
    <property type="match status" value="1"/>
</dbReference>
<evidence type="ECO:0000256" key="6">
    <source>
        <dbReference type="PIRSR" id="PIRSR601382-1"/>
    </source>
</evidence>
<evidence type="ECO:0000256" key="7">
    <source>
        <dbReference type="PIRSR" id="PIRSR601382-2"/>
    </source>
</evidence>
<dbReference type="InterPro" id="IPR012341">
    <property type="entry name" value="6hp_glycosidase-like_sf"/>
</dbReference>
<dbReference type="GO" id="GO:0036503">
    <property type="term" value="P:ERAD pathway"/>
    <property type="evidence" value="ECO:0007669"/>
    <property type="project" value="UniProtKB-ARBA"/>
</dbReference>
<evidence type="ECO:0000256" key="9">
    <source>
        <dbReference type="RuleBase" id="RU361193"/>
    </source>
</evidence>
<evidence type="ECO:0000256" key="1">
    <source>
        <dbReference type="ARBA" id="ARBA00001913"/>
    </source>
</evidence>
<comment type="caution">
    <text evidence="11">The sequence shown here is derived from an EMBL/GenBank/DDBJ whole genome shotgun (WGS) entry which is preliminary data.</text>
</comment>
<dbReference type="GO" id="GO:0004571">
    <property type="term" value="F:mannosyl-oligosaccharide 1,2-alpha-mannosidase activity"/>
    <property type="evidence" value="ECO:0007669"/>
    <property type="project" value="InterPro"/>
</dbReference>
<dbReference type="GO" id="GO:0005783">
    <property type="term" value="C:endoplasmic reticulum"/>
    <property type="evidence" value="ECO:0007669"/>
    <property type="project" value="TreeGrafter"/>
</dbReference>
<protein>
    <recommendedName>
        <fullName evidence="9">alpha-1,2-Mannosidase</fullName>
        <ecNumber evidence="9">3.2.1.-</ecNumber>
    </recommendedName>
</protein>
<evidence type="ECO:0000256" key="5">
    <source>
        <dbReference type="ARBA" id="ARBA00023157"/>
    </source>
</evidence>
<feature type="disulfide bond" evidence="8">
    <location>
        <begin position="390"/>
        <end position="419"/>
    </location>
</feature>
<dbReference type="UniPathway" id="UPA00378"/>
<dbReference type="STRING" id="94208.A0A2S4KMF1"/>
<keyword evidence="7" id="KW-0106">Calcium</keyword>
<reference evidence="11 12" key="1">
    <citation type="submission" date="2018-01" db="EMBL/GenBank/DDBJ databases">
        <title>Harnessing the power of phylogenomics to disentangle the directionality and signatures of interkingdom host jumping in the parasitic fungal genus Tolypocladium.</title>
        <authorList>
            <person name="Quandt C.A."/>
            <person name="Patterson W."/>
            <person name="Spatafora J.W."/>
        </authorList>
    </citation>
    <scope>NUCLEOTIDE SEQUENCE [LARGE SCALE GENOMIC DNA]</scope>
    <source>
        <strain evidence="11 12">NRBC 100945</strain>
    </source>
</reference>
<dbReference type="GO" id="GO:0016020">
    <property type="term" value="C:membrane"/>
    <property type="evidence" value="ECO:0007669"/>
    <property type="project" value="InterPro"/>
</dbReference>
<feature type="binding site" evidence="7">
    <location>
        <position position="588"/>
    </location>
    <ligand>
        <name>Ca(2+)</name>
        <dbReference type="ChEBI" id="CHEBI:29108"/>
    </ligand>
</feature>
<keyword evidence="5 8" id="KW-1015">Disulfide bond</keyword>
<evidence type="ECO:0000313" key="12">
    <source>
        <dbReference type="Proteomes" id="UP000237481"/>
    </source>
</evidence>
<dbReference type="FunFam" id="1.50.10.10:FF:000037">
    <property type="entry name" value="alpha-1,2-Mannosidase"/>
    <property type="match status" value="1"/>
</dbReference>
<evidence type="ECO:0000256" key="10">
    <source>
        <dbReference type="SAM" id="SignalP"/>
    </source>
</evidence>
<gene>
    <name evidence="11" type="ORF">TPAR_08407</name>
</gene>
<comment type="pathway">
    <text evidence="2">Protein modification; protein glycosylation.</text>
</comment>
<dbReference type="InterPro" id="IPR050749">
    <property type="entry name" value="Glycosyl_Hydrolase_47"/>
</dbReference>
<keyword evidence="12" id="KW-1185">Reference proteome</keyword>
<sequence length="600" mass="65398">MATSRRRCLVAALLLLVVVALWLGWASSPWLPPRRPSTPGTSPLEPPDDDFIWRRVKHRYPVTSFRPLPTAAADALPRVQAHFAAESAARKQLRLQRRDAIKAAFTKSWTAYKQHAWLRDEVTPVTGQPRDTFGGWGATLVDSLDTLWVMDMKADFEAAVDAAHRNVSFATTPAPTVNVFETTIRFLGGLLSAYDLSGDARLLAKARDVGDMLYAAFDTPNHLPVTRWDLHAAARGEPQAALSSTLLAEVGSLGLEFTRLSLVTGDARYHDAVLRIAELLAAAQPATKVPGLWPILVDAAAADFDAGADYALGGMADSAYEYLPKMAALLGQGTGLYADMYARSTAASREHLFFRPMTPTAEDVLFPGVLHAGDGGASASLETSAGHLTCFTGGMLALGGRLLANETHLDWADRLTRGCLWAYASLPTGVMPETFHLAACPDASSCAWDEARWHAAVRSRQPSSDDDDDDAAARAAIEEQRLPPGFTHIPDARYVLRPEAVESVFVMYRTTGDPRWQDRAWALWTAVDALTSTPLANSAVWDVNPRPGEAPGLADSMESFWLGETLKYLYLVFSEPGLVSLDEWVFNTEAHPFRRLTVAV</sequence>
<dbReference type="GO" id="GO:0005975">
    <property type="term" value="P:carbohydrate metabolic process"/>
    <property type="evidence" value="ECO:0007669"/>
    <property type="project" value="InterPro"/>
</dbReference>
<dbReference type="PRINTS" id="PR00747">
    <property type="entry name" value="GLYHDRLASE47"/>
</dbReference>
<evidence type="ECO:0000256" key="3">
    <source>
        <dbReference type="ARBA" id="ARBA00007658"/>
    </source>
</evidence>
<name>A0A2S4KMF1_9HYPO</name>
<dbReference type="PANTHER" id="PTHR11742">
    <property type="entry name" value="MANNOSYL-OLIGOSACCHARIDE ALPHA-1,2-MANNOSIDASE-RELATED"/>
    <property type="match status" value="1"/>
</dbReference>
<dbReference type="EMBL" id="PKSG01001060">
    <property type="protein sequence ID" value="POR31360.1"/>
    <property type="molecule type" value="Genomic_DNA"/>
</dbReference>
<dbReference type="OrthoDB" id="8118055at2759"/>
<keyword evidence="10" id="KW-0732">Signal</keyword>
<comment type="similarity">
    <text evidence="3 9">Belongs to the glycosyl hydrolase 47 family.</text>
</comment>
<dbReference type="Pfam" id="PF01532">
    <property type="entry name" value="Glyco_hydro_47"/>
    <property type="match status" value="1"/>
</dbReference>
<evidence type="ECO:0000256" key="2">
    <source>
        <dbReference type="ARBA" id="ARBA00004922"/>
    </source>
</evidence>
<dbReference type="AlphaFoldDB" id="A0A2S4KMF1"/>
<proteinExistence type="inferred from homology"/>
<evidence type="ECO:0000256" key="8">
    <source>
        <dbReference type="PIRSR" id="PIRSR601382-3"/>
    </source>
</evidence>
<feature type="active site" description="Proton donor" evidence="6">
    <location>
        <position position="181"/>
    </location>
</feature>